<proteinExistence type="predicted"/>
<evidence type="ECO:0000313" key="1">
    <source>
        <dbReference type="EMBL" id="KAD4982262.1"/>
    </source>
</evidence>
<keyword evidence="2" id="KW-1185">Reference proteome</keyword>
<accession>A0A5N6NPS8</accession>
<evidence type="ECO:0000313" key="2">
    <source>
        <dbReference type="Proteomes" id="UP000326396"/>
    </source>
</evidence>
<dbReference type="OrthoDB" id="10433214at2759"/>
<dbReference type="EMBL" id="SZYD01000010">
    <property type="protein sequence ID" value="KAD4982262.1"/>
    <property type="molecule type" value="Genomic_DNA"/>
</dbReference>
<reference evidence="1 2" key="1">
    <citation type="submission" date="2019-05" db="EMBL/GenBank/DDBJ databases">
        <title>Mikania micrantha, genome provides insights into the molecular mechanism of rapid growth.</title>
        <authorList>
            <person name="Liu B."/>
        </authorList>
    </citation>
    <scope>NUCLEOTIDE SEQUENCE [LARGE SCALE GENOMIC DNA]</scope>
    <source>
        <strain evidence="1">NLD-2019</strain>
        <tissue evidence="1">Leaf</tissue>
    </source>
</reference>
<gene>
    <name evidence="1" type="ORF">E3N88_18933</name>
</gene>
<name>A0A5N6NPS8_9ASTR</name>
<organism evidence="1 2">
    <name type="scientific">Mikania micrantha</name>
    <name type="common">bitter vine</name>
    <dbReference type="NCBI Taxonomy" id="192012"/>
    <lineage>
        <taxon>Eukaryota</taxon>
        <taxon>Viridiplantae</taxon>
        <taxon>Streptophyta</taxon>
        <taxon>Embryophyta</taxon>
        <taxon>Tracheophyta</taxon>
        <taxon>Spermatophyta</taxon>
        <taxon>Magnoliopsida</taxon>
        <taxon>eudicotyledons</taxon>
        <taxon>Gunneridae</taxon>
        <taxon>Pentapetalae</taxon>
        <taxon>asterids</taxon>
        <taxon>campanulids</taxon>
        <taxon>Asterales</taxon>
        <taxon>Asteraceae</taxon>
        <taxon>Asteroideae</taxon>
        <taxon>Heliantheae alliance</taxon>
        <taxon>Eupatorieae</taxon>
        <taxon>Mikania</taxon>
    </lineage>
</organism>
<comment type="caution">
    <text evidence="1">The sequence shown here is derived from an EMBL/GenBank/DDBJ whole genome shotgun (WGS) entry which is preliminary data.</text>
</comment>
<dbReference type="AlphaFoldDB" id="A0A5N6NPS8"/>
<dbReference type="Proteomes" id="UP000326396">
    <property type="component" value="Linkage Group LG18"/>
</dbReference>
<protein>
    <submittedName>
        <fullName evidence="1">Uncharacterized protein</fullName>
    </submittedName>
</protein>
<sequence length="103" mass="11957">MDHLLRRQKTNLESFFSASHLEASNASKCRADAEIFFLFEVQEEEEKRNHRPMVLLERTVCDCSYPTPREVLVTAPQVVSEMLLRGEAEAAKEEKLTLFQKQE</sequence>